<reference evidence="1" key="1">
    <citation type="submission" date="2018-02" db="EMBL/GenBank/DDBJ databases">
        <authorList>
            <person name="Cohen D.B."/>
            <person name="Kent A.D."/>
        </authorList>
    </citation>
    <scope>NUCLEOTIDE SEQUENCE</scope>
</reference>
<organism evidence="1">
    <name type="scientific">Fagus sylvatica</name>
    <name type="common">Beechnut</name>
    <dbReference type="NCBI Taxonomy" id="28930"/>
    <lineage>
        <taxon>Eukaryota</taxon>
        <taxon>Viridiplantae</taxon>
        <taxon>Streptophyta</taxon>
        <taxon>Embryophyta</taxon>
        <taxon>Tracheophyta</taxon>
        <taxon>Spermatophyta</taxon>
        <taxon>Magnoliopsida</taxon>
        <taxon>eudicotyledons</taxon>
        <taxon>Gunneridae</taxon>
        <taxon>Pentapetalae</taxon>
        <taxon>rosids</taxon>
        <taxon>fabids</taxon>
        <taxon>Fagales</taxon>
        <taxon>Fagaceae</taxon>
        <taxon>Fagus</taxon>
    </lineage>
</organism>
<protein>
    <submittedName>
        <fullName evidence="1">Uncharacterized protein</fullName>
    </submittedName>
</protein>
<dbReference type="AlphaFoldDB" id="A0A2N9E1L0"/>
<dbReference type="EMBL" id="OIVN01000025">
    <property type="protein sequence ID" value="SPC72776.1"/>
    <property type="molecule type" value="Genomic_DNA"/>
</dbReference>
<sequence length="125" mass="13897">MLSLSQLSPSRSGGGYGKLAWYRSRQANLETHLGSRWLRFTSRCLKVVTIGVVLWWWRWASIGSEPCIHSDLLVVVDLLVRRHSMGWVVVDLLVQWAASFLGGGSPVVGCDLCVVCEFSSGYGRL</sequence>
<name>A0A2N9E1L0_FAGSY</name>
<gene>
    <name evidence="1" type="ORF">FSB_LOCUS658</name>
</gene>
<proteinExistence type="predicted"/>
<evidence type="ECO:0000313" key="1">
    <source>
        <dbReference type="EMBL" id="SPC72776.1"/>
    </source>
</evidence>
<accession>A0A2N9E1L0</accession>